<dbReference type="Pfam" id="PF00134">
    <property type="entry name" value="Cyclin_N"/>
    <property type="match status" value="1"/>
</dbReference>
<evidence type="ECO:0000259" key="1">
    <source>
        <dbReference type="Pfam" id="PF00134"/>
    </source>
</evidence>
<dbReference type="AlphaFoldDB" id="A0ABD3NKQ7"/>
<organism evidence="2 3">
    <name type="scientific">Cyclotella atomus</name>
    <dbReference type="NCBI Taxonomy" id="382360"/>
    <lineage>
        <taxon>Eukaryota</taxon>
        <taxon>Sar</taxon>
        <taxon>Stramenopiles</taxon>
        <taxon>Ochrophyta</taxon>
        <taxon>Bacillariophyta</taxon>
        <taxon>Coscinodiscophyceae</taxon>
        <taxon>Thalassiosirophycidae</taxon>
        <taxon>Stephanodiscales</taxon>
        <taxon>Stephanodiscaceae</taxon>
        <taxon>Cyclotella</taxon>
    </lineage>
</organism>
<protein>
    <recommendedName>
        <fullName evidence="1">Cyclin N-terminal domain-containing protein</fullName>
    </recommendedName>
</protein>
<name>A0ABD3NKQ7_9STRA</name>
<proteinExistence type="predicted"/>
<dbReference type="InterPro" id="IPR039361">
    <property type="entry name" value="Cyclin"/>
</dbReference>
<dbReference type="SUPFAM" id="SSF47954">
    <property type="entry name" value="Cyclin-like"/>
    <property type="match status" value="1"/>
</dbReference>
<dbReference type="FunFam" id="1.10.472.10:FF:000093">
    <property type="entry name" value="Predicted protein"/>
    <property type="match status" value="1"/>
</dbReference>
<dbReference type="Gene3D" id="1.10.472.10">
    <property type="entry name" value="Cyclin-like"/>
    <property type="match status" value="1"/>
</dbReference>
<keyword evidence="3" id="KW-1185">Reference proteome</keyword>
<dbReference type="PANTHER" id="PTHR10177">
    <property type="entry name" value="CYCLINS"/>
    <property type="match status" value="1"/>
</dbReference>
<reference evidence="2 3" key="1">
    <citation type="submission" date="2024-10" db="EMBL/GenBank/DDBJ databases">
        <title>Updated reference genomes for cyclostephanoid diatoms.</title>
        <authorList>
            <person name="Roberts W.R."/>
            <person name="Alverson A.J."/>
        </authorList>
    </citation>
    <scope>NUCLEOTIDE SEQUENCE [LARGE SCALE GENOMIC DNA]</scope>
    <source>
        <strain evidence="2 3">AJA010-31</strain>
    </source>
</reference>
<dbReference type="InterPro" id="IPR006671">
    <property type="entry name" value="Cyclin_N"/>
</dbReference>
<sequence>MMSNNNSSLLQDPATTANALCAMPQKEQHVYHCNDYLAPFCEMPQTQDVVITAEDRTVLVDWCFAIVDGCNLQPETVTITMNILDRFMSNPSPMSLAVLKDQRDIQLLAVTSLYIAIKINERVAFPSKMFVELSRDGYSLQEIEGPRSSYCAVSDGELMDLRLYRFRCTSLVS</sequence>
<dbReference type="Proteomes" id="UP001530400">
    <property type="component" value="Unassembled WGS sequence"/>
</dbReference>
<dbReference type="InterPro" id="IPR036915">
    <property type="entry name" value="Cyclin-like_sf"/>
</dbReference>
<comment type="caution">
    <text evidence="2">The sequence shown here is derived from an EMBL/GenBank/DDBJ whole genome shotgun (WGS) entry which is preliminary data.</text>
</comment>
<evidence type="ECO:0000313" key="3">
    <source>
        <dbReference type="Proteomes" id="UP001530400"/>
    </source>
</evidence>
<evidence type="ECO:0000313" key="2">
    <source>
        <dbReference type="EMBL" id="KAL3775646.1"/>
    </source>
</evidence>
<accession>A0ABD3NKQ7</accession>
<gene>
    <name evidence="2" type="ORF">ACHAWO_000715</name>
</gene>
<feature type="domain" description="Cyclin N-terminal" evidence="1">
    <location>
        <begin position="43"/>
        <end position="143"/>
    </location>
</feature>
<dbReference type="EMBL" id="JALLPJ020001144">
    <property type="protein sequence ID" value="KAL3775646.1"/>
    <property type="molecule type" value="Genomic_DNA"/>
</dbReference>